<dbReference type="InterPro" id="IPR035919">
    <property type="entry name" value="EAL_sf"/>
</dbReference>
<dbReference type="Gene3D" id="3.20.20.450">
    <property type="entry name" value="EAL domain"/>
    <property type="match status" value="1"/>
</dbReference>
<dbReference type="SMART" id="SM00052">
    <property type="entry name" value="EAL"/>
    <property type="match status" value="1"/>
</dbReference>
<dbReference type="OrthoDB" id="1673646at2"/>
<organism evidence="2 3">
    <name type="scientific">Sinobaca qinghaiensis</name>
    <dbReference type="NCBI Taxonomy" id="342944"/>
    <lineage>
        <taxon>Bacteria</taxon>
        <taxon>Bacillati</taxon>
        <taxon>Bacillota</taxon>
        <taxon>Bacilli</taxon>
        <taxon>Bacillales</taxon>
        <taxon>Sporolactobacillaceae</taxon>
        <taxon>Sinobaca</taxon>
    </lineage>
</organism>
<protein>
    <submittedName>
        <fullName evidence="2">EAL domain-containing protein (Putative c-di-GMP-specific phosphodiesterase class I)</fullName>
    </submittedName>
</protein>
<dbReference type="Gene3D" id="3.30.450.20">
    <property type="entry name" value="PAS domain"/>
    <property type="match status" value="1"/>
</dbReference>
<dbReference type="EMBL" id="RAPK01000007">
    <property type="protein sequence ID" value="RKD75232.1"/>
    <property type="molecule type" value="Genomic_DNA"/>
</dbReference>
<sequence length="405" mass="47556">MDALDIVMQKEKVVAHFQPIVSADTLEITGYEVMGRFHETENESMSLRAFFQDHSIPDEYRQEVEDHIHDQALNAYLEEGRDEVLFLNVDVNLLVQDGGESFVERLKEFQEKGLTFDKIVLELKEHHFIGDQSQLKHFVQYVQSLGIKVALDDVGKNTTNLDQIAYLMPNIIKVDLAFTEENSIPSMFRDVLHSLSMLSRKIGASLLFEEVNGFNQLNYAWRNGARYFQGDYLRKPKNAFSDKQMLTEVLRKDFHHFITLERKKMEAQIELMTSMNKRLSAILKKEGQWTDVDALTMNIAHALEDISFRVYICDHEGYQKSGNALKETEGWTYHPEGRNRNWSWRPYFLENIVRMNFEKRGILSDLYSDIHQNEMIRTYSHPLTDDLYVFIDIPYEYLFEKDHLI</sequence>
<comment type="caution">
    <text evidence="2">The sequence shown here is derived from an EMBL/GenBank/DDBJ whole genome shotgun (WGS) entry which is preliminary data.</text>
</comment>
<dbReference type="CDD" id="cd01948">
    <property type="entry name" value="EAL"/>
    <property type="match status" value="1"/>
</dbReference>
<keyword evidence="3" id="KW-1185">Reference proteome</keyword>
<evidence type="ECO:0000313" key="3">
    <source>
        <dbReference type="Proteomes" id="UP000285120"/>
    </source>
</evidence>
<dbReference type="InterPro" id="IPR050706">
    <property type="entry name" value="Cyclic-di-GMP_PDE-like"/>
</dbReference>
<dbReference type="PANTHER" id="PTHR33121:SF82">
    <property type="entry name" value="SIGNAL TRANSDUCTION PROTEIN CONTAINING A EAL DOMAIN"/>
    <property type="match status" value="1"/>
</dbReference>
<dbReference type="PROSITE" id="PS50883">
    <property type="entry name" value="EAL"/>
    <property type="match status" value="1"/>
</dbReference>
<dbReference type="SUPFAM" id="SSF103190">
    <property type="entry name" value="Sensory domain-like"/>
    <property type="match status" value="1"/>
</dbReference>
<dbReference type="InterPro" id="IPR029151">
    <property type="entry name" value="Sensor-like_sf"/>
</dbReference>
<dbReference type="SUPFAM" id="SSF141868">
    <property type="entry name" value="EAL domain-like"/>
    <property type="match status" value="1"/>
</dbReference>
<reference evidence="2 3" key="1">
    <citation type="submission" date="2018-09" db="EMBL/GenBank/DDBJ databases">
        <title>Genomic Encyclopedia of Archaeal and Bacterial Type Strains, Phase II (KMG-II): from individual species to whole genera.</title>
        <authorList>
            <person name="Goeker M."/>
        </authorList>
    </citation>
    <scope>NUCLEOTIDE SEQUENCE [LARGE SCALE GENOMIC DNA]</scope>
    <source>
        <strain evidence="2 3">DSM 17008</strain>
    </source>
</reference>
<evidence type="ECO:0000313" key="2">
    <source>
        <dbReference type="EMBL" id="RKD75232.1"/>
    </source>
</evidence>
<dbReference type="PANTHER" id="PTHR33121">
    <property type="entry name" value="CYCLIC DI-GMP PHOSPHODIESTERASE PDEF"/>
    <property type="match status" value="1"/>
</dbReference>
<gene>
    <name evidence="2" type="ORF">ATL39_0930</name>
</gene>
<dbReference type="Proteomes" id="UP000285120">
    <property type="component" value="Unassembled WGS sequence"/>
</dbReference>
<name>A0A419V5G6_9BACL</name>
<evidence type="ECO:0000259" key="1">
    <source>
        <dbReference type="PROSITE" id="PS50883"/>
    </source>
</evidence>
<dbReference type="InterPro" id="IPR018842">
    <property type="entry name" value="YkuI_C"/>
</dbReference>
<proteinExistence type="predicted"/>
<dbReference type="Pfam" id="PF00563">
    <property type="entry name" value="EAL"/>
    <property type="match status" value="1"/>
</dbReference>
<dbReference type="AlphaFoldDB" id="A0A419V5G6"/>
<dbReference type="Gene3D" id="1.20.5.170">
    <property type="match status" value="1"/>
</dbReference>
<accession>A0A419V5G6</accession>
<feature type="domain" description="EAL" evidence="1">
    <location>
        <begin position="1"/>
        <end position="250"/>
    </location>
</feature>
<dbReference type="GO" id="GO:0071111">
    <property type="term" value="F:cyclic-guanylate-specific phosphodiesterase activity"/>
    <property type="evidence" value="ECO:0007669"/>
    <property type="project" value="InterPro"/>
</dbReference>
<dbReference type="RefSeq" id="WP_120192633.1">
    <property type="nucleotide sequence ID" value="NZ_RAPK01000007.1"/>
</dbReference>
<dbReference type="InterPro" id="IPR001633">
    <property type="entry name" value="EAL_dom"/>
</dbReference>
<dbReference type="Pfam" id="PF10388">
    <property type="entry name" value="YkuI_C"/>
    <property type="match status" value="1"/>
</dbReference>